<dbReference type="PROSITE" id="PS51257">
    <property type="entry name" value="PROKAR_LIPOPROTEIN"/>
    <property type="match status" value="1"/>
</dbReference>
<keyword evidence="1" id="KW-0732">Signal</keyword>
<evidence type="ECO:0000256" key="1">
    <source>
        <dbReference type="SAM" id="SignalP"/>
    </source>
</evidence>
<evidence type="ECO:0000313" key="2">
    <source>
        <dbReference type="EMBL" id="TDS54646.1"/>
    </source>
</evidence>
<protein>
    <submittedName>
        <fullName evidence="2">Uncharacterized protein</fullName>
    </submittedName>
</protein>
<gene>
    <name evidence="2" type="ORF">C8P70_12442</name>
</gene>
<evidence type="ECO:0000313" key="3">
    <source>
        <dbReference type="Proteomes" id="UP000295215"/>
    </source>
</evidence>
<dbReference type="Proteomes" id="UP000295215">
    <property type="component" value="Unassembled WGS sequence"/>
</dbReference>
<reference evidence="2 3" key="1">
    <citation type="submission" date="2019-03" db="EMBL/GenBank/DDBJ databases">
        <title>Genomic Encyclopedia of Archaeal and Bacterial Type Strains, Phase II (KMG-II): from individual species to whole genera.</title>
        <authorList>
            <person name="Goeker M."/>
        </authorList>
    </citation>
    <scope>NUCLEOTIDE SEQUENCE [LARGE SCALE GENOMIC DNA]</scope>
    <source>
        <strain evidence="2 3">DSM 28213</strain>
    </source>
</reference>
<organism evidence="2 3">
    <name type="scientific">Myroides indicus</name>
    <dbReference type="NCBI Taxonomy" id="1323422"/>
    <lineage>
        <taxon>Bacteria</taxon>
        <taxon>Pseudomonadati</taxon>
        <taxon>Bacteroidota</taxon>
        <taxon>Flavobacteriia</taxon>
        <taxon>Flavobacteriales</taxon>
        <taxon>Flavobacteriaceae</taxon>
        <taxon>Myroides</taxon>
    </lineage>
</organism>
<dbReference type="OrthoDB" id="1440611at2"/>
<name>A0A4R7EVV9_9FLAO</name>
<dbReference type="AlphaFoldDB" id="A0A4R7EVV9"/>
<dbReference type="RefSeq" id="WP_133713276.1">
    <property type="nucleotide sequence ID" value="NZ_SOAG01000024.1"/>
</dbReference>
<feature type="chain" id="PRO_5020750478" evidence="1">
    <location>
        <begin position="26"/>
        <end position="156"/>
    </location>
</feature>
<proteinExistence type="predicted"/>
<keyword evidence="3" id="KW-1185">Reference proteome</keyword>
<dbReference type="EMBL" id="SOAG01000024">
    <property type="protein sequence ID" value="TDS54646.1"/>
    <property type="molecule type" value="Genomic_DNA"/>
</dbReference>
<feature type="signal peptide" evidence="1">
    <location>
        <begin position="1"/>
        <end position="25"/>
    </location>
</feature>
<accession>A0A4R7EVV9</accession>
<comment type="caution">
    <text evidence="2">The sequence shown here is derived from an EMBL/GenBank/DDBJ whole genome shotgun (WGS) entry which is preliminary data.</text>
</comment>
<sequence length="156" mass="17855">MKINISILSVLAVSLVLVSCGNKSADSTTIEGEMTVQQENPLDEQQVDVLELNGNERWMVNEEMKPCISKSEEILKDYIASDLSDYELLAQQLNEEIRGLIKSCTMEGKSHEELHKWLHPYMEKINQLSKSQDKAKTSALVSELQQSFQTYHQYFQ</sequence>